<dbReference type="EC" id="2.1.1.-" evidence="1"/>
<keyword evidence="1" id="KW-0282">Flagellum</keyword>
<proteinExistence type="predicted"/>
<organism evidence="1 2">
    <name type="scientific">Paenibacillus gansuensis</name>
    <dbReference type="NCBI Taxonomy" id="306542"/>
    <lineage>
        <taxon>Bacteria</taxon>
        <taxon>Bacillati</taxon>
        <taxon>Bacillota</taxon>
        <taxon>Bacilli</taxon>
        <taxon>Bacillales</taxon>
        <taxon>Paenibacillaceae</taxon>
        <taxon>Paenibacillus</taxon>
    </lineage>
</organism>
<keyword evidence="2" id="KW-1185">Reference proteome</keyword>
<keyword evidence="1" id="KW-0489">Methyltransferase</keyword>
<dbReference type="EMBL" id="JBHUME010000019">
    <property type="protein sequence ID" value="MFD2615559.1"/>
    <property type="molecule type" value="Genomic_DNA"/>
</dbReference>
<sequence>MKKRLQILTADYISQFACIGSECEDTCCQGWKVDIDRQTYKKYMKLRDPELKETMGKSIKRNKNGAGDTNYAYIQMDSNGSCPLLTKQGLCGIQLKHGEEYLSKVCSVYPKLNHVIDGRVERSGVVSCPEVARKALLNPNPMEFNVVEEEVHEHHRPAIALTLNSGDDEKSFFWDLRVFSIQLLQNRNYTIEDRLIILGMFYMECSEAIAEKNDDHIAQLIGDYSHAVDTGALNGTLREVPSVVGVQIELLKLLTDIVLQKKNKRYEECFNEFLMGLGFKRNESLSSITANYKKAYKDYYAEYFNSREYIYENYLVNYVFSKLFPFSTKGSVFDSYLMLVLHYALIKMQLIGIAAFNKQLNDEIVIKLIQSFSRNFEHSEGVLRGILKILKETGYTQMSHLMILIKND</sequence>
<dbReference type="NCBIfam" id="NF038110">
    <property type="entry name" value="Lys_methyl_FliB"/>
    <property type="match status" value="1"/>
</dbReference>
<dbReference type="GO" id="GO:0032259">
    <property type="term" value="P:methylation"/>
    <property type="evidence" value="ECO:0007669"/>
    <property type="project" value="UniProtKB-KW"/>
</dbReference>
<dbReference type="GO" id="GO:0008168">
    <property type="term" value="F:methyltransferase activity"/>
    <property type="evidence" value="ECO:0007669"/>
    <property type="project" value="UniProtKB-KW"/>
</dbReference>
<comment type="caution">
    <text evidence="1">The sequence shown here is derived from an EMBL/GenBank/DDBJ whole genome shotgun (WGS) entry which is preliminary data.</text>
</comment>
<evidence type="ECO:0000313" key="1">
    <source>
        <dbReference type="EMBL" id="MFD2615559.1"/>
    </source>
</evidence>
<dbReference type="RefSeq" id="WP_377607541.1">
    <property type="nucleotide sequence ID" value="NZ_JBHUME010000019.1"/>
</dbReference>
<keyword evidence="1" id="KW-0808">Transferase</keyword>
<gene>
    <name evidence="1" type="primary">fliB</name>
    <name evidence="1" type="ORF">ACFSUF_24430</name>
</gene>
<evidence type="ECO:0000313" key="2">
    <source>
        <dbReference type="Proteomes" id="UP001597541"/>
    </source>
</evidence>
<protein>
    <submittedName>
        <fullName evidence="1">Flagellin lysine-N-methylase</fullName>
        <ecNumber evidence="1">2.1.1.-</ecNumber>
    </submittedName>
</protein>
<accession>A0ABW5PM01</accession>
<keyword evidence="1" id="KW-0966">Cell projection</keyword>
<name>A0ABW5PM01_9BACL</name>
<reference evidence="2" key="1">
    <citation type="journal article" date="2019" name="Int. J. Syst. Evol. Microbiol.">
        <title>The Global Catalogue of Microorganisms (GCM) 10K type strain sequencing project: providing services to taxonomists for standard genome sequencing and annotation.</title>
        <authorList>
            <consortium name="The Broad Institute Genomics Platform"/>
            <consortium name="The Broad Institute Genome Sequencing Center for Infectious Disease"/>
            <person name="Wu L."/>
            <person name="Ma J."/>
        </authorList>
    </citation>
    <scope>NUCLEOTIDE SEQUENCE [LARGE SCALE GENOMIC DNA]</scope>
    <source>
        <strain evidence="2">KCTC 3950</strain>
    </source>
</reference>
<keyword evidence="1" id="KW-0969">Cilium</keyword>
<dbReference type="Proteomes" id="UP001597541">
    <property type="component" value="Unassembled WGS sequence"/>
</dbReference>